<dbReference type="EMBL" id="JAQQWE010000003">
    <property type="protein sequence ID" value="KAK7959041.1"/>
    <property type="molecule type" value="Genomic_DNA"/>
</dbReference>
<dbReference type="Proteomes" id="UP001391051">
    <property type="component" value="Unassembled WGS sequence"/>
</dbReference>
<evidence type="ECO:0000313" key="2">
    <source>
        <dbReference type="EMBL" id="KAK7959041.1"/>
    </source>
</evidence>
<comment type="caution">
    <text evidence="2">The sequence shown here is derived from an EMBL/GenBank/DDBJ whole genome shotgun (WGS) entry which is preliminary data.</text>
</comment>
<reference evidence="2 3" key="1">
    <citation type="submission" date="2023-01" db="EMBL/GenBank/DDBJ databases">
        <title>Analysis of 21 Apiospora genomes using comparative genomics revels a genus with tremendous synthesis potential of carbohydrate active enzymes and secondary metabolites.</title>
        <authorList>
            <person name="Sorensen T."/>
        </authorList>
    </citation>
    <scope>NUCLEOTIDE SEQUENCE [LARGE SCALE GENOMIC DNA]</scope>
    <source>
        <strain evidence="2 3">CBS 24483</strain>
    </source>
</reference>
<keyword evidence="3" id="KW-1185">Reference proteome</keyword>
<proteinExistence type="predicted"/>
<evidence type="ECO:0000256" key="1">
    <source>
        <dbReference type="SAM" id="MobiDB-lite"/>
    </source>
</evidence>
<protein>
    <submittedName>
        <fullName evidence="2">Uncharacterized protein</fullName>
    </submittedName>
</protein>
<dbReference type="GeneID" id="92073179"/>
<gene>
    <name evidence="2" type="ORF">PG986_003895</name>
</gene>
<feature type="region of interest" description="Disordered" evidence="1">
    <location>
        <begin position="1"/>
        <end position="21"/>
    </location>
</feature>
<name>A0ABR1QL18_9PEZI</name>
<organism evidence="2 3">
    <name type="scientific">Apiospora aurea</name>
    <dbReference type="NCBI Taxonomy" id="335848"/>
    <lineage>
        <taxon>Eukaryota</taxon>
        <taxon>Fungi</taxon>
        <taxon>Dikarya</taxon>
        <taxon>Ascomycota</taxon>
        <taxon>Pezizomycotina</taxon>
        <taxon>Sordariomycetes</taxon>
        <taxon>Xylariomycetidae</taxon>
        <taxon>Amphisphaeriales</taxon>
        <taxon>Apiosporaceae</taxon>
        <taxon>Apiospora</taxon>
    </lineage>
</organism>
<evidence type="ECO:0000313" key="3">
    <source>
        <dbReference type="Proteomes" id="UP001391051"/>
    </source>
</evidence>
<accession>A0ABR1QL18</accession>
<dbReference type="RefSeq" id="XP_066702744.1">
    <property type="nucleotide sequence ID" value="XM_066840117.1"/>
</dbReference>
<sequence>MASSRPDNGVPPRHIATTDGQLQPTRVSVEATQSIPPVDSPTDSRWLAQLQPDLVTRLPYARGILWCNNAGCGTSRGRRREALLARMLEHAFQGVAKPKFVGLMDRSEWIRFVFWWFWTKPTGSSDDKSVHQWTQLELRQRAILFAIGETTIVPNSRDIPYDPYASLDEMERRRRRFAAICLAITLYDYMGPYADEHKVDIKSLDRYEDYLTGAPRRQRHDFRRLSFQGGLSKWLRWFGA</sequence>